<dbReference type="FunFam" id="2.40.50.100:FF:000003">
    <property type="entry name" value="Acetyl-CoA carboxylase biotin carboxyl carrier protein"/>
    <property type="match status" value="1"/>
</dbReference>
<keyword evidence="4" id="KW-1185">Reference proteome</keyword>
<sequence>MSGASMRYFVNLDPAPGAEPIVVDVTELPSGELDVRVGNERLPVDVVSVPGALSVRVGGRMVDLTTEGHPPELGAVASGHRSYVRVESERQRAAAAAKKGATSGGDKHVKSPMPGRVVRILVAAKDEVAAGQTLCVVEAMKMENEVKAKAACTVLEVHVTEGATIEANGKLFTLG</sequence>
<evidence type="ECO:0000259" key="2">
    <source>
        <dbReference type="PROSITE" id="PS50968"/>
    </source>
</evidence>
<dbReference type="Pfam" id="PF00364">
    <property type="entry name" value="Biotin_lipoyl"/>
    <property type="match status" value="1"/>
</dbReference>
<keyword evidence="3" id="KW-0808">Transferase</keyword>
<dbReference type="PROSITE" id="PS00188">
    <property type="entry name" value="BIOTIN"/>
    <property type="match status" value="1"/>
</dbReference>
<protein>
    <submittedName>
        <fullName evidence="3">Pyruvate carboxyl transferase</fullName>
    </submittedName>
</protein>
<dbReference type="GO" id="GO:0016740">
    <property type="term" value="F:transferase activity"/>
    <property type="evidence" value="ECO:0007669"/>
    <property type="project" value="UniProtKB-KW"/>
</dbReference>
<dbReference type="PANTHER" id="PTHR45266:SF3">
    <property type="entry name" value="OXALOACETATE DECARBOXYLASE ALPHA CHAIN"/>
    <property type="match status" value="1"/>
</dbReference>
<dbReference type="RefSeq" id="WP_146654019.1">
    <property type="nucleotide sequence ID" value="NZ_CP012333.1"/>
</dbReference>
<dbReference type="PANTHER" id="PTHR45266">
    <property type="entry name" value="OXALOACETATE DECARBOXYLASE ALPHA CHAIN"/>
    <property type="match status" value="1"/>
</dbReference>
<dbReference type="Gene3D" id="2.40.50.100">
    <property type="match status" value="1"/>
</dbReference>
<accession>A0A0K1QCS6</accession>
<organism evidence="3 4">
    <name type="scientific">Labilithrix luteola</name>
    <dbReference type="NCBI Taxonomy" id="1391654"/>
    <lineage>
        <taxon>Bacteria</taxon>
        <taxon>Pseudomonadati</taxon>
        <taxon>Myxococcota</taxon>
        <taxon>Polyangia</taxon>
        <taxon>Polyangiales</taxon>
        <taxon>Labilitrichaceae</taxon>
        <taxon>Labilithrix</taxon>
    </lineage>
</organism>
<dbReference type="CDD" id="cd06850">
    <property type="entry name" value="biotinyl_domain"/>
    <property type="match status" value="1"/>
</dbReference>
<dbReference type="EMBL" id="CP012333">
    <property type="protein sequence ID" value="AKV03215.1"/>
    <property type="molecule type" value="Genomic_DNA"/>
</dbReference>
<name>A0A0K1QCS6_9BACT</name>
<dbReference type="OrthoDB" id="9769961at2"/>
<reference evidence="3 4" key="1">
    <citation type="submission" date="2015-08" db="EMBL/GenBank/DDBJ databases">
        <authorList>
            <person name="Babu N.S."/>
            <person name="Beckwith C.J."/>
            <person name="Beseler K.G."/>
            <person name="Brison A."/>
            <person name="Carone J.V."/>
            <person name="Caskin T.P."/>
            <person name="Diamond M."/>
            <person name="Durham M.E."/>
            <person name="Foxe J.M."/>
            <person name="Go M."/>
            <person name="Henderson B.A."/>
            <person name="Jones I.B."/>
            <person name="McGettigan J.A."/>
            <person name="Micheletti S.J."/>
            <person name="Nasrallah M.E."/>
            <person name="Ortiz D."/>
            <person name="Piller C.R."/>
            <person name="Privatt S.R."/>
            <person name="Schneider S.L."/>
            <person name="Sharp S."/>
            <person name="Smith T.C."/>
            <person name="Stanton J.D."/>
            <person name="Ullery H.E."/>
            <person name="Wilson R.J."/>
            <person name="Serrano M.G."/>
            <person name="Buck G."/>
            <person name="Lee V."/>
            <person name="Wang Y."/>
            <person name="Carvalho R."/>
            <person name="Voegtly L."/>
            <person name="Shi R."/>
            <person name="Duckworth R."/>
            <person name="Johnson A."/>
            <person name="Loviza R."/>
            <person name="Walstead R."/>
            <person name="Shah Z."/>
            <person name="Kiflezghi M."/>
            <person name="Wade K."/>
            <person name="Ball S.L."/>
            <person name="Bradley K.W."/>
            <person name="Asai D.J."/>
            <person name="Bowman C.A."/>
            <person name="Russell D.A."/>
            <person name="Pope W.H."/>
            <person name="Jacobs-Sera D."/>
            <person name="Hendrix R.W."/>
            <person name="Hatfull G.F."/>
        </authorList>
    </citation>
    <scope>NUCLEOTIDE SEQUENCE [LARGE SCALE GENOMIC DNA]</scope>
    <source>
        <strain evidence="3 4">DSM 27648</strain>
    </source>
</reference>
<dbReference type="InterPro" id="IPR001882">
    <property type="entry name" value="Biotin_BS"/>
</dbReference>
<dbReference type="KEGG" id="llu:AKJ09_09878"/>
<dbReference type="STRING" id="1391654.AKJ09_09878"/>
<dbReference type="PROSITE" id="PS50968">
    <property type="entry name" value="BIOTINYL_LIPOYL"/>
    <property type="match status" value="1"/>
</dbReference>
<evidence type="ECO:0000313" key="4">
    <source>
        <dbReference type="Proteomes" id="UP000064967"/>
    </source>
</evidence>
<dbReference type="Proteomes" id="UP000064967">
    <property type="component" value="Chromosome"/>
</dbReference>
<evidence type="ECO:0000313" key="3">
    <source>
        <dbReference type="EMBL" id="AKV03215.1"/>
    </source>
</evidence>
<feature type="domain" description="Lipoyl-binding" evidence="2">
    <location>
        <begin position="96"/>
        <end position="175"/>
    </location>
</feature>
<keyword evidence="3" id="KW-0670">Pyruvate</keyword>
<gene>
    <name evidence="3" type="ORF">AKJ09_09878</name>
</gene>
<dbReference type="InterPro" id="IPR000089">
    <property type="entry name" value="Biotin_lipoyl"/>
</dbReference>
<keyword evidence="1" id="KW-0092">Biotin</keyword>
<dbReference type="InterPro" id="IPR050709">
    <property type="entry name" value="Biotin_Carboxyl_Carrier/Decarb"/>
</dbReference>
<evidence type="ECO:0000256" key="1">
    <source>
        <dbReference type="ARBA" id="ARBA00023267"/>
    </source>
</evidence>
<dbReference type="SUPFAM" id="SSF51230">
    <property type="entry name" value="Single hybrid motif"/>
    <property type="match status" value="1"/>
</dbReference>
<proteinExistence type="predicted"/>
<dbReference type="AlphaFoldDB" id="A0A0K1QCS6"/>
<dbReference type="InterPro" id="IPR011053">
    <property type="entry name" value="Single_hybrid_motif"/>
</dbReference>